<proteinExistence type="predicted"/>
<evidence type="ECO:0000313" key="2">
    <source>
        <dbReference type="EMBL" id="PIR84930.1"/>
    </source>
</evidence>
<feature type="transmembrane region" description="Helical" evidence="1">
    <location>
        <begin position="62"/>
        <end position="81"/>
    </location>
</feature>
<dbReference type="EMBL" id="PFBI01000001">
    <property type="protein sequence ID" value="PIR84930.1"/>
    <property type="molecule type" value="Genomic_DNA"/>
</dbReference>
<dbReference type="AlphaFoldDB" id="A0A2H0UEZ0"/>
<comment type="caution">
    <text evidence="2">The sequence shown here is derived from an EMBL/GenBank/DDBJ whole genome shotgun (WGS) entry which is preliminary data.</text>
</comment>
<name>A0A2H0UEZ0_9BACT</name>
<dbReference type="Pfam" id="PF04020">
    <property type="entry name" value="Phage_holin_4_2"/>
    <property type="match status" value="1"/>
</dbReference>
<feature type="transmembrane region" description="Helical" evidence="1">
    <location>
        <begin position="87"/>
        <end position="110"/>
    </location>
</feature>
<evidence type="ECO:0000256" key="1">
    <source>
        <dbReference type="SAM" id="Phobius"/>
    </source>
</evidence>
<dbReference type="PANTHER" id="PTHR37309">
    <property type="entry name" value="SLR0284 PROTEIN"/>
    <property type="match status" value="1"/>
</dbReference>
<keyword evidence="1" id="KW-0812">Transmembrane</keyword>
<accession>A0A2H0UEZ0</accession>
<dbReference type="InterPro" id="IPR007165">
    <property type="entry name" value="Phage_holin_4_2"/>
</dbReference>
<keyword evidence="1" id="KW-1133">Transmembrane helix</keyword>
<sequence>MRIIIRVLVTAVALLLVARFVPGVFIDDLYTALIAAVLLGLLNLIVRPILIILTLPITILTFGLFTFVINAALFFFVASFVEGFTVAGFIPALIGSFLVAVVSTIAHSFLKE</sequence>
<evidence type="ECO:0000313" key="3">
    <source>
        <dbReference type="Proteomes" id="UP000229344"/>
    </source>
</evidence>
<keyword evidence="1" id="KW-0472">Membrane</keyword>
<organism evidence="2 3">
    <name type="scientific">Candidatus Kaiserbacteria bacterium CG10_big_fil_rev_8_21_14_0_10_47_16</name>
    <dbReference type="NCBI Taxonomy" id="1974608"/>
    <lineage>
        <taxon>Bacteria</taxon>
        <taxon>Candidatus Kaiseribacteriota</taxon>
    </lineage>
</organism>
<evidence type="ECO:0008006" key="4">
    <source>
        <dbReference type="Google" id="ProtNLM"/>
    </source>
</evidence>
<feature type="transmembrane region" description="Helical" evidence="1">
    <location>
        <begin position="33"/>
        <end position="55"/>
    </location>
</feature>
<dbReference type="PANTHER" id="PTHR37309:SF1">
    <property type="entry name" value="SLR0284 PROTEIN"/>
    <property type="match status" value="1"/>
</dbReference>
<gene>
    <name evidence="2" type="ORF">COU16_00220</name>
</gene>
<dbReference type="Proteomes" id="UP000229344">
    <property type="component" value="Unassembled WGS sequence"/>
</dbReference>
<reference evidence="3" key="1">
    <citation type="submission" date="2017-09" db="EMBL/GenBank/DDBJ databases">
        <title>Depth-based differentiation of microbial function through sediment-hosted aquifers and enrichment of novel symbionts in the deep terrestrial subsurface.</title>
        <authorList>
            <person name="Probst A.J."/>
            <person name="Ladd B."/>
            <person name="Jarett J.K."/>
            <person name="Geller-Mcgrath D.E."/>
            <person name="Sieber C.M.K."/>
            <person name="Emerson J.B."/>
            <person name="Anantharaman K."/>
            <person name="Thomas B.C."/>
            <person name="Malmstrom R."/>
            <person name="Stieglmeier M."/>
            <person name="Klingl A."/>
            <person name="Woyke T."/>
            <person name="Ryan C.M."/>
            <person name="Banfield J.F."/>
        </authorList>
    </citation>
    <scope>NUCLEOTIDE SEQUENCE [LARGE SCALE GENOMIC DNA]</scope>
</reference>
<protein>
    <recommendedName>
        <fullName evidence="4">Phage holin family protein</fullName>
    </recommendedName>
</protein>